<accession>A0A6C0IWG1</accession>
<dbReference type="AlphaFoldDB" id="A0A6C0IWG1"/>
<evidence type="ECO:0000256" key="1">
    <source>
        <dbReference type="SAM" id="MobiDB-lite"/>
    </source>
</evidence>
<protein>
    <submittedName>
        <fullName evidence="2">Uncharacterized protein</fullName>
    </submittedName>
</protein>
<sequence>MSYYHPETPSHIPDGTSKPLFSVVRFELVVNEVKESLFIFDLPLDLVVCLDNVEIPSSVFDYFNPLVVDPVGLGVSGTSADLRHGRLLFYYRNQNEPVESFSCLRLIPSQAHIVAQVLDSTVHYPPNFDIDYRSLVVSRTLRARQLCELFEKLQSAPPQPTMMVPPFPFQRAPPPSIPLPSRRDSIFEGLSPESQFGRLLSAMFRPITGPLAVVPNENGEAPPSPSPAIFLDPEAETFTVFQVDDSDRNEDDFDDEETDDDRD</sequence>
<feature type="compositionally biased region" description="Acidic residues" evidence="1">
    <location>
        <begin position="247"/>
        <end position="263"/>
    </location>
</feature>
<organism evidence="2">
    <name type="scientific">viral metagenome</name>
    <dbReference type="NCBI Taxonomy" id="1070528"/>
    <lineage>
        <taxon>unclassified sequences</taxon>
        <taxon>metagenomes</taxon>
        <taxon>organismal metagenomes</taxon>
    </lineage>
</organism>
<evidence type="ECO:0000313" key="2">
    <source>
        <dbReference type="EMBL" id="QHT97654.1"/>
    </source>
</evidence>
<feature type="region of interest" description="Disordered" evidence="1">
    <location>
        <begin position="240"/>
        <end position="263"/>
    </location>
</feature>
<name>A0A6C0IWG1_9ZZZZ</name>
<reference evidence="2" key="1">
    <citation type="journal article" date="2020" name="Nature">
        <title>Giant virus diversity and host interactions through global metagenomics.</title>
        <authorList>
            <person name="Schulz F."/>
            <person name="Roux S."/>
            <person name="Paez-Espino D."/>
            <person name="Jungbluth S."/>
            <person name="Walsh D.A."/>
            <person name="Denef V.J."/>
            <person name="McMahon K.D."/>
            <person name="Konstantinidis K.T."/>
            <person name="Eloe-Fadrosh E.A."/>
            <person name="Kyrpides N.C."/>
            <person name="Woyke T."/>
        </authorList>
    </citation>
    <scope>NUCLEOTIDE SEQUENCE</scope>
    <source>
        <strain evidence="2">GVMAG-M-3300025572-1</strain>
    </source>
</reference>
<dbReference type="EMBL" id="MN740283">
    <property type="protein sequence ID" value="QHT97654.1"/>
    <property type="molecule type" value="Genomic_DNA"/>
</dbReference>
<proteinExistence type="predicted"/>